<reference evidence="1" key="1">
    <citation type="journal article" date="2020" name="Nature">
        <title>Giant virus diversity and host interactions through global metagenomics.</title>
        <authorList>
            <person name="Schulz F."/>
            <person name="Roux S."/>
            <person name="Paez-Espino D."/>
            <person name="Jungbluth S."/>
            <person name="Walsh D.A."/>
            <person name="Denef V.J."/>
            <person name="McMahon K.D."/>
            <person name="Konstantinidis K.T."/>
            <person name="Eloe-Fadrosh E.A."/>
            <person name="Kyrpides N.C."/>
            <person name="Woyke T."/>
        </authorList>
    </citation>
    <scope>NUCLEOTIDE SEQUENCE</scope>
    <source>
        <strain evidence="1">GVMAG-S-3300012000-57</strain>
    </source>
</reference>
<dbReference type="EMBL" id="MN740900">
    <property type="protein sequence ID" value="QHU17270.1"/>
    <property type="molecule type" value="Genomic_DNA"/>
</dbReference>
<sequence>MNHPETRSMHPYLGVPKLMHKPYANCPESEYDMIEGTPYNHQYIYYECFMDDENHFHCEKICEKTGKKWSCSTVIPINKYYPSCFHRTLVYYWFVYL</sequence>
<evidence type="ECO:0000313" key="1">
    <source>
        <dbReference type="EMBL" id="QHU17270.1"/>
    </source>
</evidence>
<accession>A0A6C0KKQ2</accession>
<dbReference type="AlphaFoldDB" id="A0A6C0KKQ2"/>
<organism evidence="1">
    <name type="scientific">viral metagenome</name>
    <dbReference type="NCBI Taxonomy" id="1070528"/>
    <lineage>
        <taxon>unclassified sequences</taxon>
        <taxon>metagenomes</taxon>
        <taxon>organismal metagenomes</taxon>
    </lineage>
</organism>
<proteinExistence type="predicted"/>
<protein>
    <submittedName>
        <fullName evidence="1">Uncharacterized protein</fullName>
    </submittedName>
</protein>
<name>A0A6C0KKQ2_9ZZZZ</name>